<comment type="caution">
    <text evidence="3">The sequence shown here is derived from an EMBL/GenBank/DDBJ whole genome shotgun (WGS) entry which is preliminary data.</text>
</comment>
<dbReference type="Gene3D" id="3.30.700.10">
    <property type="entry name" value="Glycoprotein, Type 4 Pilin"/>
    <property type="match status" value="1"/>
</dbReference>
<feature type="domain" description="DUF1559" evidence="2">
    <location>
        <begin position="36"/>
        <end position="364"/>
    </location>
</feature>
<proteinExistence type="predicted"/>
<dbReference type="NCBIfam" id="TIGR02532">
    <property type="entry name" value="IV_pilin_GFxxxE"/>
    <property type="match status" value="1"/>
</dbReference>
<dbReference type="Pfam" id="PF07963">
    <property type="entry name" value="N_methyl"/>
    <property type="match status" value="1"/>
</dbReference>
<keyword evidence="4" id="KW-1185">Reference proteome</keyword>
<gene>
    <name evidence="3" type="ORF">Pla52n_23180</name>
</gene>
<evidence type="ECO:0000256" key="1">
    <source>
        <dbReference type="SAM" id="MobiDB-lite"/>
    </source>
</evidence>
<dbReference type="Proteomes" id="UP000320176">
    <property type="component" value="Unassembled WGS sequence"/>
</dbReference>
<dbReference type="PANTHER" id="PTHR30093:SF2">
    <property type="entry name" value="TYPE II SECRETION SYSTEM PROTEIN H"/>
    <property type="match status" value="1"/>
</dbReference>
<dbReference type="AlphaFoldDB" id="A0A5C6AYP3"/>
<accession>A0A5C6AYP3</accession>
<dbReference type="NCBIfam" id="TIGR04294">
    <property type="entry name" value="pre_pil_HX9DG"/>
    <property type="match status" value="1"/>
</dbReference>
<dbReference type="PANTHER" id="PTHR30093">
    <property type="entry name" value="GENERAL SECRETION PATHWAY PROTEIN G"/>
    <property type="match status" value="1"/>
</dbReference>
<feature type="region of interest" description="Disordered" evidence="1">
    <location>
        <begin position="179"/>
        <end position="198"/>
    </location>
</feature>
<dbReference type="RefSeq" id="WP_146519733.1">
    <property type="nucleotide sequence ID" value="NZ_CP151726.1"/>
</dbReference>
<evidence type="ECO:0000313" key="4">
    <source>
        <dbReference type="Proteomes" id="UP000320176"/>
    </source>
</evidence>
<protein>
    <recommendedName>
        <fullName evidence="2">DUF1559 domain-containing protein</fullName>
    </recommendedName>
</protein>
<dbReference type="InterPro" id="IPR012902">
    <property type="entry name" value="N_methyl_site"/>
</dbReference>
<name>A0A5C6AYP3_9BACT</name>
<dbReference type="EMBL" id="SJPN01000003">
    <property type="protein sequence ID" value="TWU04279.1"/>
    <property type="molecule type" value="Genomic_DNA"/>
</dbReference>
<evidence type="ECO:0000259" key="2">
    <source>
        <dbReference type="Pfam" id="PF07596"/>
    </source>
</evidence>
<dbReference type="InterPro" id="IPR027558">
    <property type="entry name" value="Pre_pil_HX9DG_C"/>
</dbReference>
<organism evidence="3 4">
    <name type="scientific">Stieleria varia</name>
    <dbReference type="NCBI Taxonomy" id="2528005"/>
    <lineage>
        <taxon>Bacteria</taxon>
        <taxon>Pseudomonadati</taxon>
        <taxon>Planctomycetota</taxon>
        <taxon>Planctomycetia</taxon>
        <taxon>Pirellulales</taxon>
        <taxon>Pirellulaceae</taxon>
        <taxon>Stieleria</taxon>
    </lineage>
</organism>
<evidence type="ECO:0000313" key="3">
    <source>
        <dbReference type="EMBL" id="TWU04279.1"/>
    </source>
</evidence>
<reference evidence="3 4" key="1">
    <citation type="submission" date="2019-02" db="EMBL/GenBank/DDBJ databases">
        <title>Deep-cultivation of Planctomycetes and their phenomic and genomic characterization uncovers novel biology.</title>
        <authorList>
            <person name="Wiegand S."/>
            <person name="Jogler M."/>
            <person name="Boedeker C."/>
            <person name="Pinto D."/>
            <person name="Vollmers J."/>
            <person name="Rivas-Marin E."/>
            <person name="Kohn T."/>
            <person name="Peeters S.H."/>
            <person name="Heuer A."/>
            <person name="Rast P."/>
            <person name="Oberbeckmann S."/>
            <person name="Bunk B."/>
            <person name="Jeske O."/>
            <person name="Meyerdierks A."/>
            <person name="Storesund J.E."/>
            <person name="Kallscheuer N."/>
            <person name="Luecker S."/>
            <person name="Lage O.M."/>
            <person name="Pohl T."/>
            <person name="Merkel B.J."/>
            <person name="Hornburger P."/>
            <person name="Mueller R.-W."/>
            <person name="Bruemmer F."/>
            <person name="Labrenz M."/>
            <person name="Spormann A.M."/>
            <person name="Op Den Camp H."/>
            <person name="Overmann J."/>
            <person name="Amann R."/>
            <person name="Jetten M.S.M."/>
            <person name="Mascher T."/>
            <person name="Medema M.H."/>
            <person name="Devos D.P."/>
            <person name="Kaster A.-K."/>
            <person name="Ovreas L."/>
            <person name="Rohde M."/>
            <person name="Galperin M.Y."/>
            <person name="Jogler C."/>
        </authorList>
    </citation>
    <scope>NUCLEOTIDE SEQUENCE [LARGE SCALE GENOMIC DNA]</scope>
    <source>
        <strain evidence="3 4">Pla52n</strain>
    </source>
</reference>
<dbReference type="Pfam" id="PF07596">
    <property type="entry name" value="SBP_bac_10"/>
    <property type="match status" value="1"/>
</dbReference>
<dbReference type="InterPro" id="IPR011453">
    <property type="entry name" value="DUF1559"/>
</dbReference>
<dbReference type="OrthoDB" id="241541at2"/>
<dbReference type="InterPro" id="IPR045584">
    <property type="entry name" value="Pilin-like"/>
</dbReference>
<dbReference type="SUPFAM" id="SSF54523">
    <property type="entry name" value="Pili subunits"/>
    <property type="match status" value="1"/>
</dbReference>
<sequence>MFRKQARGRLAFTLVELLVVIAIIGILVGLLLPAVQAAREAARRMQCSNNMKQLGLALQNYHSTYKNFPALSGGTNNLGGGVANNNWLSWRIGLLPFFEQQGLWEQISNPSQLDRAGSPTQNWPAMGPVPWHDNYLPWMTQVTTYRCPSDPVERVGGPNSTEQAFTNYAACTGDGTYEQQHGGVDDQGRPNNSGTWGDSAVSRWSRGVFRARHFMSFKDIKDGTAHTIALGETTVYGGDLAIKSAIYTAGGNADGPVNTPPGNWESQLIDPLNPTRYLESLGVAGGGGTVGVDTANIRHHKGRRWADGRIPYSAFQTVRPPNSYSVQQAEGNTGIISASSHHAGGAHVTMADGSVTFVTDSIEAGDQTSYAIGSDPATGGCGACSKVDAGKKSPFGLWGALGTRASKETETLDD</sequence>